<accession>A0ABS7CD19</accession>
<protein>
    <submittedName>
        <fullName evidence="2">SDR family oxidoreductase</fullName>
    </submittedName>
</protein>
<dbReference type="Proteomes" id="UP001519887">
    <property type="component" value="Unassembled WGS sequence"/>
</dbReference>
<evidence type="ECO:0000313" key="3">
    <source>
        <dbReference type="Proteomes" id="UP001519887"/>
    </source>
</evidence>
<comment type="caution">
    <text evidence="2">The sequence shown here is derived from an EMBL/GenBank/DDBJ whole genome shotgun (WGS) entry which is preliminary data.</text>
</comment>
<feature type="domain" description="NAD(P)-binding" evidence="1">
    <location>
        <begin position="8"/>
        <end position="60"/>
    </location>
</feature>
<feature type="non-terminal residue" evidence="2">
    <location>
        <position position="60"/>
    </location>
</feature>
<dbReference type="EMBL" id="JAHZIK010001352">
    <property type="protein sequence ID" value="MBW7458807.1"/>
    <property type="molecule type" value="Genomic_DNA"/>
</dbReference>
<keyword evidence="3" id="KW-1185">Reference proteome</keyword>
<dbReference type="SUPFAM" id="SSF51735">
    <property type="entry name" value="NAD(P)-binding Rossmann-fold domains"/>
    <property type="match status" value="1"/>
</dbReference>
<evidence type="ECO:0000259" key="1">
    <source>
        <dbReference type="Pfam" id="PF13460"/>
    </source>
</evidence>
<organism evidence="2 3">
    <name type="scientific">Paenibacillus sepulcri</name>
    <dbReference type="NCBI Taxonomy" id="359917"/>
    <lineage>
        <taxon>Bacteria</taxon>
        <taxon>Bacillati</taxon>
        <taxon>Bacillota</taxon>
        <taxon>Bacilli</taxon>
        <taxon>Bacillales</taxon>
        <taxon>Paenibacillaceae</taxon>
        <taxon>Paenibacillus</taxon>
    </lineage>
</organism>
<evidence type="ECO:0000313" key="2">
    <source>
        <dbReference type="EMBL" id="MBW7458807.1"/>
    </source>
</evidence>
<proteinExistence type="predicted"/>
<dbReference type="InterPro" id="IPR036291">
    <property type="entry name" value="NAD(P)-bd_dom_sf"/>
</dbReference>
<dbReference type="PANTHER" id="PTHR43355">
    <property type="entry name" value="FLAVIN REDUCTASE (NADPH)"/>
    <property type="match status" value="1"/>
</dbReference>
<dbReference type="InterPro" id="IPR051606">
    <property type="entry name" value="Polyketide_Oxido-like"/>
</dbReference>
<dbReference type="Pfam" id="PF13460">
    <property type="entry name" value="NAD_binding_10"/>
    <property type="match status" value="1"/>
</dbReference>
<dbReference type="InterPro" id="IPR016040">
    <property type="entry name" value="NAD(P)-bd_dom"/>
</dbReference>
<reference evidence="2 3" key="1">
    <citation type="submission" date="2021-07" db="EMBL/GenBank/DDBJ databases">
        <title>Paenibacillus radiodurans sp. nov., isolated from the southeastern edge of Tengger Desert.</title>
        <authorList>
            <person name="Zhang G."/>
        </authorList>
    </citation>
    <scope>NUCLEOTIDE SEQUENCE [LARGE SCALE GENOMIC DNA]</scope>
    <source>
        <strain evidence="2 3">CCM 7311</strain>
    </source>
</reference>
<dbReference type="PANTHER" id="PTHR43355:SF2">
    <property type="entry name" value="FLAVIN REDUCTASE (NADPH)"/>
    <property type="match status" value="1"/>
</dbReference>
<dbReference type="Gene3D" id="3.40.50.720">
    <property type="entry name" value="NAD(P)-binding Rossmann-like Domain"/>
    <property type="match status" value="1"/>
</dbReference>
<name>A0ABS7CD19_9BACL</name>
<gene>
    <name evidence="2" type="ORF">K0U00_32655</name>
</gene>
<sequence length="60" mass="6620">MKVIIFEASGLTGRQLIEQALKQGHEVTAFVRKAGRIPHAHNNLRIVEGDVLNADEVEQA</sequence>